<name>A0ABT1WYY4_9PROT</name>
<gene>
    <name evidence="1" type="ORF">NRP21_01635</name>
</gene>
<protein>
    <submittedName>
        <fullName evidence="1">Uncharacterized protein</fullName>
    </submittedName>
</protein>
<comment type="caution">
    <text evidence="1">The sequence shown here is derived from an EMBL/GenBank/DDBJ whole genome shotgun (WGS) entry which is preliminary data.</text>
</comment>
<keyword evidence="2" id="KW-1185">Reference proteome</keyword>
<accession>A0ABT1WYY4</accession>
<reference evidence="1 2" key="1">
    <citation type="submission" date="2022-06" db="EMBL/GenBank/DDBJ databases">
        <title>Roseomonas CN29.</title>
        <authorList>
            <person name="Cheng Y."/>
            <person name="He X."/>
        </authorList>
    </citation>
    <scope>NUCLEOTIDE SEQUENCE [LARGE SCALE GENOMIC DNA]</scope>
    <source>
        <strain evidence="1 2">CN29</strain>
    </source>
</reference>
<evidence type="ECO:0000313" key="1">
    <source>
        <dbReference type="EMBL" id="MCR0980746.1"/>
    </source>
</evidence>
<proteinExistence type="predicted"/>
<evidence type="ECO:0000313" key="2">
    <source>
        <dbReference type="Proteomes" id="UP001524642"/>
    </source>
</evidence>
<dbReference type="EMBL" id="JANJOU010000001">
    <property type="protein sequence ID" value="MCR0980746.1"/>
    <property type="molecule type" value="Genomic_DNA"/>
</dbReference>
<organism evidence="1 2">
    <name type="scientific">Roseomonas populi</name>
    <dbReference type="NCBI Taxonomy" id="3121582"/>
    <lineage>
        <taxon>Bacteria</taxon>
        <taxon>Pseudomonadati</taxon>
        <taxon>Pseudomonadota</taxon>
        <taxon>Alphaproteobacteria</taxon>
        <taxon>Acetobacterales</taxon>
        <taxon>Roseomonadaceae</taxon>
        <taxon>Roseomonas</taxon>
    </lineage>
</organism>
<dbReference type="Proteomes" id="UP001524642">
    <property type="component" value="Unassembled WGS sequence"/>
</dbReference>
<sequence>MARLMMSDQRFKSELATVVGVLGCLGEYAGDRGDLQAANVLISAAEILETVLARAAAPQVSSAAPLQAVIAGLEAVGRVPA</sequence>
<dbReference type="RefSeq" id="WP_257714417.1">
    <property type="nucleotide sequence ID" value="NZ_JANJOU010000001.1"/>
</dbReference>